<proteinExistence type="predicted"/>
<reference evidence="2" key="1">
    <citation type="submission" date="2016-10" db="EMBL/GenBank/DDBJ databases">
        <title>Sequence of Gallionella enrichment culture.</title>
        <authorList>
            <person name="Poehlein A."/>
            <person name="Muehling M."/>
            <person name="Daniel R."/>
        </authorList>
    </citation>
    <scope>NUCLEOTIDE SEQUENCE</scope>
</reference>
<sequence length="242" mass="26335">MIVVRDRMAAKGERHRRKVAIIAGKAVLNGAAKGRLIARRRHLIVVRQTGRIAIDRLGHPERARLAGHQLGEIILVARNGFGDHDGGVVGRARHQSLDGVFDADGLARAQSEFGRRLIGGVLGHLHFGIELHLAGIEALEQQIKRHDLGERGGMAARVGIIRRKRRAGVAVYNDGGERRAVAFMRLLVVARRMMMVPVTARLGGIGGESGRGGDRDEPEEANSHNTRGSQGCAKHELSRPNF</sequence>
<accession>A0A1J5PII1</accession>
<feature type="region of interest" description="Disordered" evidence="1">
    <location>
        <begin position="204"/>
        <end position="242"/>
    </location>
</feature>
<dbReference type="AlphaFoldDB" id="A0A1J5PII1"/>
<protein>
    <submittedName>
        <fullName evidence="2">Uncharacterized protein</fullName>
    </submittedName>
</protein>
<organism evidence="2">
    <name type="scientific">mine drainage metagenome</name>
    <dbReference type="NCBI Taxonomy" id="410659"/>
    <lineage>
        <taxon>unclassified sequences</taxon>
        <taxon>metagenomes</taxon>
        <taxon>ecological metagenomes</taxon>
    </lineage>
</organism>
<evidence type="ECO:0000313" key="2">
    <source>
        <dbReference type="EMBL" id="OIQ70592.1"/>
    </source>
</evidence>
<dbReference type="EMBL" id="MLJW01004126">
    <property type="protein sequence ID" value="OIQ70592.1"/>
    <property type="molecule type" value="Genomic_DNA"/>
</dbReference>
<feature type="compositionally biased region" description="Basic and acidic residues" evidence="1">
    <location>
        <begin position="233"/>
        <end position="242"/>
    </location>
</feature>
<gene>
    <name evidence="2" type="ORF">GALL_477940</name>
</gene>
<evidence type="ECO:0000256" key="1">
    <source>
        <dbReference type="SAM" id="MobiDB-lite"/>
    </source>
</evidence>
<name>A0A1J5PII1_9ZZZZ</name>
<comment type="caution">
    <text evidence="2">The sequence shown here is derived from an EMBL/GenBank/DDBJ whole genome shotgun (WGS) entry which is preliminary data.</text>
</comment>